<comment type="similarity">
    <text evidence="1">Belongs to the thiolase-like superfamily. Chalcone/stilbene synthases family.</text>
</comment>
<dbReference type="InterPro" id="IPR016039">
    <property type="entry name" value="Thiolase-like"/>
</dbReference>
<keyword evidence="2" id="KW-0808">Transferase</keyword>
<comment type="caution">
    <text evidence="5">The sequence shown here is derived from an EMBL/GenBank/DDBJ whole genome shotgun (WGS) entry which is preliminary data.</text>
</comment>
<evidence type="ECO:0000259" key="4">
    <source>
        <dbReference type="Pfam" id="PF02797"/>
    </source>
</evidence>
<dbReference type="SUPFAM" id="SSF51735">
    <property type="entry name" value="NAD(P)-binding Rossmann-fold domains"/>
    <property type="match status" value="1"/>
</dbReference>
<dbReference type="InterPro" id="IPR012328">
    <property type="entry name" value="Chalcone/stilbene_synt_C"/>
</dbReference>
<dbReference type="SUPFAM" id="SSF53901">
    <property type="entry name" value="Thiolase-like"/>
    <property type="match status" value="1"/>
</dbReference>
<dbReference type="InterPro" id="IPR001099">
    <property type="entry name" value="Chalcone/stilbene_synt_N"/>
</dbReference>
<dbReference type="EMBL" id="JBHSNC010000001">
    <property type="protein sequence ID" value="MFC5527916.1"/>
    <property type="molecule type" value="Genomic_DNA"/>
</dbReference>
<gene>
    <name evidence="5" type="ORF">ACFPQ4_00370</name>
</gene>
<evidence type="ECO:0000256" key="1">
    <source>
        <dbReference type="ARBA" id="ARBA00005531"/>
    </source>
</evidence>
<protein>
    <submittedName>
        <fullName evidence="5">Type III polyketide synthase</fullName>
    </submittedName>
</protein>
<dbReference type="InterPro" id="IPR011141">
    <property type="entry name" value="Polyketide_synthase_type-III"/>
</dbReference>
<reference evidence="6" key="1">
    <citation type="journal article" date="2019" name="Int. J. Syst. Evol. Microbiol.">
        <title>The Global Catalogue of Microorganisms (GCM) 10K type strain sequencing project: providing services to taxonomists for standard genome sequencing and annotation.</title>
        <authorList>
            <consortium name="The Broad Institute Genomics Platform"/>
            <consortium name="The Broad Institute Genome Sequencing Center for Infectious Disease"/>
            <person name="Wu L."/>
            <person name="Ma J."/>
        </authorList>
    </citation>
    <scope>NUCLEOTIDE SEQUENCE [LARGE SCALE GENOMIC DNA]</scope>
    <source>
        <strain evidence="6">CGMCC 1.18578</strain>
    </source>
</reference>
<dbReference type="Proteomes" id="UP001596108">
    <property type="component" value="Unassembled WGS sequence"/>
</dbReference>
<proteinExistence type="inferred from homology"/>
<dbReference type="RefSeq" id="WP_378109721.1">
    <property type="nucleotide sequence ID" value="NZ_JBHSNC010000001.1"/>
</dbReference>
<dbReference type="Gene3D" id="3.40.50.720">
    <property type="entry name" value="NAD(P)-binding Rossmann-like Domain"/>
    <property type="match status" value="1"/>
</dbReference>
<dbReference type="Pfam" id="PF02797">
    <property type="entry name" value="Chal_sti_synt_C"/>
    <property type="match status" value="1"/>
</dbReference>
<dbReference type="Gene3D" id="3.40.47.10">
    <property type="match status" value="2"/>
</dbReference>
<accession>A0ABW0QSH1</accession>
<name>A0ABW0QSH1_9BACL</name>
<sequence length="448" mass="49325">MPNSAIILGCGPVGLLAQKFAWLKGAKRVIAIDHVDYRLEHARKTNNFFFLFNERRFQETPECPAIEIHTLGISLLVQERGTTAVHLVIMGIGTTVPSNRLHQQDALLRLKEALNDDPALSRWANRIFAHCGVNTRFTCEPNLLEPAGQCRYVPASPNTMLPTTEDRMMIYRIESVPLAKEAAKKALADSNVRPDEITHLLTVSCTGMFLPGIDAELVWELDLPADVIRIPLTFMGCAAGLSALREARRIVLSDPSARVLVVTIELCSIHIQPSFEKEHLFTAAFFGDGASSCVVGMTDSPQKGGFTMVESEAILFPGSADKMKWTIGNYGFRLQLSPQIPQLIAEFVPSAFKSFWGKDASPELWAIHPGGRAIIDTLETAFSLTGLQTEASRSVLRDYGNMSSATILFVLEELRKQQVRTKNDAATGIALAFGPGVTAEFMRFTYQA</sequence>
<dbReference type="PANTHER" id="PTHR11877:SF46">
    <property type="entry name" value="TYPE III POLYKETIDE SYNTHASE A"/>
    <property type="match status" value="1"/>
</dbReference>
<dbReference type="Pfam" id="PF00195">
    <property type="entry name" value="Chal_sti_synt_N"/>
    <property type="match status" value="1"/>
</dbReference>
<feature type="domain" description="Chalcone/stilbene synthase C-terminal" evidence="4">
    <location>
        <begin position="313"/>
        <end position="442"/>
    </location>
</feature>
<organism evidence="5 6">
    <name type="scientific">Cohnella yongneupensis</name>
    <dbReference type="NCBI Taxonomy" id="425006"/>
    <lineage>
        <taxon>Bacteria</taxon>
        <taxon>Bacillati</taxon>
        <taxon>Bacillota</taxon>
        <taxon>Bacilli</taxon>
        <taxon>Bacillales</taxon>
        <taxon>Paenibacillaceae</taxon>
        <taxon>Cohnella</taxon>
    </lineage>
</organism>
<dbReference type="PANTHER" id="PTHR11877">
    <property type="entry name" value="HYDROXYMETHYLGLUTARYL-COA SYNTHASE"/>
    <property type="match status" value="1"/>
</dbReference>
<feature type="domain" description="Chalcone/stilbene synthase N-terminal" evidence="3">
    <location>
        <begin position="86"/>
        <end position="297"/>
    </location>
</feature>
<evidence type="ECO:0000313" key="6">
    <source>
        <dbReference type="Proteomes" id="UP001596108"/>
    </source>
</evidence>
<evidence type="ECO:0000259" key="3">
    <source>
        <dbReference type="Pfam" id="PF00195"/>
    </source>
</evidence>
<evidence type="ECO:0000256" key="2">
    <source>
        <dbReference type="ARBA" id="ARBA00022679"/>
    </source>
</evidence>
<evidence type="ECO:0000313" key="5">
    <source>
        <dbReference type="EMBL" id="MFC5527916.1"/>
    </source>
</evidence>
<dbReference type="CDD" id="cd00831">
    <property type="entry name" value="CHS_like"/>
    <property type="match status" value="1"/>
</dbReference>
<keyword evidence="6" id="KW-1185">Reference proteome</keyword>
<dbReference type="InterPro" id="IPR036291">
    <property type="entry name" value="NAD(P)-bd_dom_sf"/>
</dbReference>